<gene>
    <name evidence="2" type="ORF">TeGR_g2567</name>
</gene>
<keyword evidence="3" id="KW-1185">Reference proteome</keyword>
<protein>
    <submittedName>
        <fullName evidence="2">Uncharacterized protein</fullName>
    </submittedName>
</protein>
<dbReference type="EMBL" id="BRYB01004652">
    <property type="protein sequence ID" value="GMI34690.1"/>
    <property type="molecule type" value="Genomic_DNA"/>
</dbReference>
<keyword evidence="1" id="KW-1133">Transmembrane helix</keyword>
<comment type="caution">
    <text evidence="2">The sequence shown here is derived from an EMBL/GenBank/DDBJ whole genome shotgun (WGS) entry which is preliminary data.</text>
</comment>
<sequence length="107" mass="11826">MGDVPDVCIDSLLSSRMVKLLRHQRRLNVEAVAKNSRGTDRAVSAEREEEMGRANAAIQEFWEKVEDTHVPQKLFGVLPLTRLTLAKLGGAIAAALFTTVLRSAIRL</sequence>
<organism evidence="2 3">
    <name type="scientific">Tetraparma gracilis</name>
    <dbReference type="NCBI Taxonomy" id="2962635"/>
    <lineage>
        <taxon>Eukaryota</taxon>
        <taxon>Sar</taxon>
        <taxon>Stramenopiles</taxon>
        <taxon>Ochrophyta</taxon>
        <taxon>Bolidophyceae</taxon>
        <taxon>Parmales</taxon>
        <taxon>Triparmaceae</taxon>
        <taxon>Tetraparma</taxon>
    </lineage>
</organism>
<dbReference type="Proteomes" id="UP001165060">
    <property type="component" value="Unassembled WGS sequence"/>
</dbReference>
<keyword evidence="1" id="KW-0812">Transmembrane</keyword>
<proteinExistence type="predicted"/>
<name>A0ABQ6MWA0_9STRA</name>
<accession>A0ABQ6MWA0</accession>
<feature type="transmembrane region" description="Helical" evidence="1">
    <location>
        <begin position="85"/>
        <end position="105"/>
    </location>
</feature>
<reference evidence="2 3" key="1">
    <citation type="journal article" date="2023" name="Commun. Biol.">
        <title>Genome analysis of Parmales, the sister group of diatoms, reveals the evolutionary specialization of diatoms from phago-mixotrophs to photoautotrophs.</title>
        <authorList>
            <person name="Ban H."/>
            <person name="Sato S."/>
            <person name="Yoshikawa S."/>
            <person name="Yamada K."/>
            <person name="Nakamura Y."/>
            <person name="Ichinomiya M."/>
            <person name="Sato N."/>
            <person name="Blanc-Mathieu R."/>
            <person name="Endo H."/>
            <person name="Kuwata A."/>
            <person name="Ogata H."/>
        </authorList>
    </citation>
    <scope>NUCLEOTIDE SEQUENCE [LARGE SCALE GENOMIC DNA]</scope>
</reference>
<evidence type="ECO:0000256" key="1">
    <source>
        <dbReference type="SAM" id="Phobius"/>
    </source>
</evidence>
<evidence type="ECO:0000313" key="3">
    <source>
        <dbReference type="Proteomes" id="UP001165060"/>
    </source>
</evidence>
<evidence type="ECO:0000313" key="2">
    <source>
        <dbReference type="EMBL" id="GMI34690.1"/>
    </source>
</evidence>
<keyword evidence="1" id="KW-0472">Membrane</keyword>